<dbReference type="InterPro" id="IPR007398">
    <property type="entry name" value="BioG"/>
</dbReference>
<dbReference type="Pfam" id="PF04301">
    <property type="entry name" value="BioG"/>
    <property type="match status" value="1"/>
</dbReference>
<keyword evidence="2" id="KW-1185">Reference proteome</keyword>
<evidence type="ECO:0000313" key="2">
    <source>
        <dbReference type="Proteomes" id="UP001209535"/>
    </source>
</evidence>
<dbReference type="Proteomes" id="UP001209535">
    <property type="component" value="Unassembled WGS sequence"/>
</dbReference>
<comment type="caution">
    <text evidence="1">The sequence shown here is derived from an EMBL/GenBank/DDBJ whole genome shotgun (WGS) entry which is preliminary data.</text>
</comment>
<dbReference type="EMBL" id="JAOVQO010000019">
    <property type="protein sequence ID" value="MCU9849945.1"/>
    <property type="molecule type" value="Genomic_DNA"/>
</dbReference>
<reference evidence="1 2" key="1">
    <citation type="submission" date="2022-10" db="EMBL/GenBank/DDBJ databases">
        <title>Defluviimonas sp. nov., isolated from ocean surface sediments.</title>
        <authorList>
            <person name="He W."/>
            <person name="Wang L."/>
            <person name="Zhang D.-F."/>
        </authorList>
    </citation>
    <scope>NUCLEOTIDE SEQUENCE [LARGE SCALE GENOMIC DNA]</scope>
    <source>
        <strain evidence="1 2">WL0024</strain>
    </source>
</reference>
<organism evidence="1 2">
    <name type="scientific">Albidovulum salinarum</name>
    <dbReference type="NCBI Taxonomy" id="2984153"/>
    <lineage>
        <taxon>Bacteria</taxon>
        <taxon>Pseudomonadati</taxon>
        <taxon>Pseudomonadota</taxon>
        <taxon>Alphaproteobacteria</taxon>
        <taxon>Rhodobacterales</taxon>
        <taxon>Paracoccaceae</taxon>
        <taxon>Albidovulum</taxon>
    </lineage>
</organism>
<dbReference type="RefSeq" id="WP_263339326.1">
    <property type="nucleotide sequence ID" value="NZ_JAOVQO010000019.1"/>
</dbReference>
<name>A0ABT2X7M0_9RHOB</name>
<sequence length="205" mass="22726">MEAIWLRRDGAARVVVFFAGWGAEPSDVARLGGTYDVLFVRDWRVLGDLPDLSAYAERLLVAWSFGVAAYGHWQVGRSDPFTRKVAVNGTLAPVDRERGIPPKVFAMTLAGLSEESFHAFLARSHGADQPRRAVDVAAMTAELESVRDRGPAPEVRFDNIWIGTADRIIPTANQRRAWEGQADRITEIDAAHAPFAHWSDWEALS</sequence>
<evidence type="ECO:0000313" key="1">
    <source>
        <dbReference type="EMBL" id="MCU9849945.1"/>
    </source>
</evidence>
<accession>A0ABT2X7M0</accession>
<gene>
    <name evidence="1" type="ORF">OEZ60_18250</name>
</gene>
<proteinExistence type="predicted"/>
<protein>
    <submittedName>
        <fullName evidence="1">DUF452 family protein</fullName>
    </submittedName>
</protein>